<sequence length="308" mass="35637">MHHKGLVIIGGNFNAYWDRMSSQRTAQSVSRGCSRKLSKHVLEHSLIDAWRENNVGKKDFTFYSIPHKSYSRIDMMFISCYLIPSMGSSNIHSSVWSDHSMVITRLQLTFHSLRQFKWKLNNSLLLDPQISEQISSILIEYFKLNCTPGDTFTKIDKCAPDVTAHFTWDAHKAYVRGLLIQAASRKKKARLMAINTLTTQLESAELIHKTNPTLINYAEITKMRESLHNLFQQRAEWSLRWSGKKYYHIGNMADALIARKLNNNFLKSPYTKLRVANKILTANTCTIISEFTKFFQELYPKKTQFSSN</sequence>
<evidence type="ECO:0000313" key="2">
    <source>
        <dbReference type="Proteomes" id="UP000694892"/>
    </source>
</evidence>
<dbReference type="Gene3D" id="3.60.10.10">
    <property type="entry name" value="Endonuclease/exonuclease/phosphatase"/>
    <property type="match status" value="1"/>
</dbReference>
<proteinExistence type="predicted"/>
<protein>
    <recommendedName>
        <fullName evidence="3">Endonuclease/exonuclease/phosphatase domain-containing protein</fullName>
    </recommendedName>
</protein>
<dbReference type="EMBL" id="CM004481">
    <property type="protein sequence ID" value="OCT65754.1"/>
    <property type="molecule type" value="Genomic_DNA"/>
</dbReference>
<dbReference type="AlphaFoldDB" id="A0A974C3A5"/>
<accession>A0A974C3A5</accession>
<evidence type="ECO:0008006" key="3">
    <source>
        <dbReference type="Google" id="ProtNLM"/>
    </source>
</evidence>
<reference evidence="2" key="1">
    <citation type="journal article" date="2016" name="Nature">
        <title>Genome evolution in the allotetraploid frog Xenopus laevis.</title>
        <authorList>
            <person name="Session A.M."/>
            <person name="Uno Y."/>
            <person name="Kwon T."/>
            <person name="Chapman J.A."/>
            <person name="Toyoda A."/>
            <person name="Takahashi S."/>
            <person name="Fukui A."/>
            <person name="Hikosaka A."/>
            <person name="Suzuki A."/>
            <person name="Kondo M."/>
            <person name="van Heeringen S.J."/>
            <person name="Quigley I."/>
            <person name="Heinz S."/>
            <person name="Ogino H."/>
            <person name="Ochi H."/>
            <person name="Hellsten U."/>
            <person name="Lyons J.B."/>
            <person name="Simakov O."/>
            <person name="Putnam N."/>
            <person name="Stites J."/>
            <person name="Kuroki Y."/>
            <person name="Tanaka T."/>
            <person name="Michiue T."/>
            <person name="Watanabe M."/>
            <person name="Bogdanovic O."/>
            <person name="Lister R."/>
            <person name="Georgiou G."/>
            <person name="Paranjpe S.S."/>
            <person name="van Kruijsbergen I."/>
            <person name="Shu S."/>
            <person name="Carlson J."/>
            <person name="Kinoshita T."/>
            <person name="Ohta Y."/>
            <person name="Mawaribuchi S."/>
            <person name="Jenkins J."/>
            <person name="Grimwood J."/>
            <person name="Schmutz J."/>
            <person name="Mitros T."/>
            <person name="Mozaffari S.V."/>
            <person name="Suzuki Y."/>
            <person name="Haramoto Y."/>
            <person name="Yamamoto T.S."/>
            <person name="Takagi C."/>
            <person name="Heald R."/>
            <person name="Miller K."/>
            <person name="Haudenschild C."/>
            <person name="Kitzman J."/>
            <person name="Nakayama T."/>
            <person name="Izutsu Y."/>
            <person name="Robert J."/>
            <person name="Fortriede J."/>
            <person name="Burns K."/>
            <person name="Lotay V."/>
            <person name="Karimi K."/>
            <person name="Yasuoka Y."/>
            <person name="Dichmann D.S."/>
            <person name="Flajnik M.F."/>
            <person name="Houston D.W."/>
            <person name="Shendure J."/>
            <person name="DuPasquier L."/>
            <person name="Vize P.D."/>
            <person name="Zorn A.M."/>
            <person name="Ito M."/>
            <person name="Marcotte E.M."/>
            <person name="Wallingford J.B."/>
            <person name="Ito Y."/>
            <person name="Asashima M."/>
            <person name="Ueno N."/>
            <person name="Matsuda Y."/>
            <person name="Veenstra G.J."/>
            <person name="Fujiyama A."/>
            <person name="Harland R.M."/>
            <person name="Taira M."/>
            <person name="Rokhsar D.S."/>
        </authorList>
    </citation>
    <scope>NUCLEOTIDE SEQUENCE [LARGE SCALE GENOMIC DNA]</scope>
    <source>
        <strain evidence="2">J</strain>
    </source>
</reference>
<dbReference type="Proteomes" id="UP000694892">
    <property type="component" value="Chromosome 8S"/>
</dbReference>
<dbReference type="OMA" id="CTIISEF"/>
<name>A0A974C3A5_XENLA</name>
<gene>
    <name evidence="1" type="ORF">XELAEV_18041997mg</name>
</gene>
<dbReference type="SUPFAM" id="SSF56219">
    <property type="entry name" value="DNase I-like"/>
    <property type="match status" value="1"/>
</dbReference>
<dbReference type="InterPro" id="IPR036691">
    <property type="entry name" value="Endo/exonu/phosph_ase_sf"/>
</dbReference>
<evidence type="ECO:0000313" key="1">
    <source>
        <dbReference type="EMBL" id="OCT65754.1"/>
    </source>
</evidence>
<organism evidence="1 2">
    <name type="scientific">Xenopus laevis</name>
    <name type="common">African clawed frog</name>
    <dbReference type="NCBI Taxonomy" id="8355"/>
    <lineage>
        <taxon>Eukaryota</taxon>
        <taxon>Metazoa</taxon>
        <taxon>Chordata</taxon>
        <taxon>Craniata</taxon>
        <taxon>Vertebrata</taxon>
        <taxon>Euteleostomi</taxon>
        <taxon>Amphibia</taxon>
        <taxon>Batrachia</taxon>
        <taxon>Anura</taxon>
        <taxon>Pipoidea</taxon>
        <taxon>Pipidae</taxon>
        <taxon>Xenopodinae</taxon>
        <taxon>Xenopus</taxon>
        <taxon>Xenopus</taxon>
    </lineage>
</organism>